<feature type="region of interest" description="Disordered" evidence="1">
    <location>
        <begin position="1"/>
        <end position="50"/>
    </location>
</feature>
<protein>
    <submittedName>
        <fullName evidence="2">Uncharacterized protein</fullName>
    </submittedName>
</protein>
<organism evidence="2 3">
    <name type="scientific">Phyllosticta citrichinensis</name>
    <dbReference type="NCBI Taxonomy" id="1130410"/>
    <lineage>
        <taxon>Eukaryota</taxon>
        <taxon>Fungi</taxon>
        <taxon>Dikarya</taxon>
        <taxon>Ascomycota</taxon>
        <taxon>Pezizomycotina</taxon>
        <taxon>Dothideomycetes</taxon>
        <taxon>Dothideomycetes incertae sedis</taxon>
        <taxon>Botryosphaeriales</taxon>
        <taxon>Phyllostictaceae</taxon>
        <taxon>Phyllosticta</taxon>
    </lineage>
</organism>
<reference evidence="2 3" key="1">
    <citation type="journal article" date="2022" name="G3 (Bethesda)">
        <title>Enemy or ally: a genomic approach to elucidate the lifestyle of Phyllosticta citrichinaensis.</title>
        <authorList>
            <person name="Buijs V.A."/>
            <person name="Groenewald J.Z."/>
            <person name="Haridas S."/>
            <person name="LaButti K.M."/>
            <person name="Lipzen A."/>
            <person name="Martin F.M."/>
            <person name="Barry K."/>
            <person name="Grigoriev I.V."/>
            <person name="Crous P.W."/>
            <person name="Seidl M.F."/>
        </authorList>
    </citation>
    <scope>NUCLEOTIDE SEQUENCE [LARGE SCALE GENOMIC DNA]</scope>
    <source>
        <strain evidence="2 3">CBS 129764</strain>
    </source>
</reference>
<name>A0ABR1Y8B0_9PEZI</name>
<accession>A0ABR1Y8B0</accession>
<gene>
    <name evidence="2" type="ORF">IWX90DRAFT_422583</name>
</gene>
<evidence type="ECO:0000313" key="3">
    <source>
        <dbReference type="Proteomes" id="UP001456524"/>
    </source>
</evidence>
<comment type="caution">
    <text evidence="2">The sequence shown here is derived from an EMBL/GenBank/DDBJ whole genome shotgun (WGS) entry which is preliminary data.</text>
</comment>
<feature type="region of interest" description="Disordered" evidence="1">
    <location>
        <begin position="96"/>
        <end position="144"/>
    </location>
</feature>
<evidence type="ECO:0000313" key="2">
    <source>
        <dbReference type="EMBL" id="KAK8178031.1"/>
    </source>
</evidence>
<feature type="compositionally biased region" description="Low complexity" evidence="1">
    <location>
        <begin position="1"/>
        <end position="16"/>
    </location>
</feature>
<sequence>MTNSTPPHHHPTSGGPANPIPAPVDHATLPLPRERQEHSTASQWPSDAFPRLVRAARASGSRGEAGIGATKTCGPRVRWTEWWSMWWRDVRQSAVISRNRQQKKRPGDTPTPTLEQVGSISAPRPPPHTPHPTIQSTLQPLPKPSAHITTIDGQVNHPLIPILPSQAMTINISSRHAHIRQHLVRRPPPNHLPACSEPSLG</sequence>
<keyword evidence="3" id="KW-1185">Reference proteome</keyword>
<proteinExistence type="predicted"/>
<dbReference type="EMBL" id="JBBWUH010000001">
    <property type="protein sequence ID" value="KAK8178031.1"/>
    <property type="molecule type" value="Genomic_DNA"/>
</dbReference>
<evidence type="ECO:0000256" key="1">
    <source>
        <dbReference type="SAM" id="MobiDB-lite"/>
    </source>
</evidence>
<feature type="compositionally biased region" description="Polar residues" evidence="1">
    <location>
        <begin position="110"/>
        <end position="119"/>
    </location>
</feature>
<dbReference type="Proteomes" id="UP001456524">
    <property type="component" value="Unassembled WGS sequence"/>
</dbReference>